<name>A0A067MVM7_BOTB1</name>
<evidence type="ECO:0000313" key="1">
    <source>
        <dbReference type="EMBL" id="KDQ19669.1"/>
    </source>
</evidence>
<keyword evidence="2" id="KW-1185">Reference proteome</keyword>
<gene>
    <name evidence="1" type="ORF">BOTBODRAFT_445216</name>
</gene>
<organism evidence="1 2">
    <name type="scientific">Botryobasidium botryosum (strain FD-172 SS1)</name>
    <dbReference type="NCBI Taxonomy" id="930990"/>
    <lineage>
        <taxon>Eukaryota</taxon>
        <taxon>Fungi</taxon>
        <taxon>Dikarya</taxon>
        <taxon>Basidiomycota</taxon>
        <taxon>Agaricomycotina</taxon>
        <taxon>Agaricomycetes</taxon>
        <taxon>Cantharellales</taxon>
        <taxon>Botryobasidiaceae</taxon>
        <taxon>Botryobasidium</taxon>
    </lineage>
</organism>
<sequence length="120" mass="13675">MSSKTYGRCNYDSVTLVLSHHRRTICTGDLHLHRPAARPPLTPAAYHSDFLQLGFAAPVSERTQRLRYPTPRKVGHTGRDIYTFWHNCDENARVEALRTSPPPFFVENVDHQLRGLGQPP</sequence>
<dbReference type="InParanoid" id="A0A067MVM7"/>
<dbReference type="AlphaFoldDB" id="A0A067MVM7"/>
<protein>
    <submittedName>
        <fullName evidence="1">Uncharacterized protein</fullName>
    </submittedName>
</protein>
<evidence type="ECO:0000313" key="2">
    <source>
        <dbReference type="Proteomes" id="UP000027195"/>
    </source>
</evidence>
<dbReference type="HOGENOM" id="CLU_2049320_0_0_1"/>
<dbReference type="Proteomes" id="UP000027195">
    <property type="component" value="Unassembled WGS sequence"/>
</dbReference>
<proteinExistence type="predicted"/>
<accession>A0A067MVM7</accession>
<dbReference type="EMBL" id="KL198019">
    <property type="protein sequence ID" value="KDQ19669.1"/>
    <property type="molecule type" value="Genomic_DNA"/>
</dbReference>
<reference evidence="2" key="1">
    <citation type="journal article" date="2014" name="Proc. Natl. Acad. Sci. U.S.A.">
        <title>Extensive sampling of basidiomycete genomes demonstrates inadequacy of the white-rot/brown-rot paradigm for wood decay fungi.</title>
        <authorList>
            <person name="Riley R."/>
            <person name="Salamov A.A."/>
            <person name="Brown D.W."/>
            <person name="Nagy L.G."/>
            <person name="Floudas D."/>
            <person name="Held B.W."/>
            <person name="Levasseur A."/>
            <person name="Lombard V."/>
            <person name="Morin E."/>
            <person name="Otillar R."/>
            <person name="Lindquist E.A."/>
            <person name="Sun H."/>
            <person name="LaButti K.M."/>
            <person name="Schmutz J."/>
            <person name="Jabbour D."/>
            <person name="Luo H."/>
            <person name="Baker S.E."/>
            <person name="Pisabarro A.G."/>
            <person name="Walton J.D."/>
            <person name="Blanchette R.A."/>
            <person name="Henrissat B."/>
            <person name="Martin F."/>
            <person name="Cullen D."/>
            <person name="Hibbett D.S."/>
            <person name="Grigoriev I.V."/>
        </authorList>
    </citation>
    <scope>NUCLEOTIDE SEQUENCE [LARGE SCALE GENOMIC DNA]</scope>
    <source>
        <strain evidence="2">FD-172 SS1</strain>
    </source>
</reference>